<organism evidence="2 3">
    <name type="scientific">Onchocerca volvulus</name>
    <dbReference type="NCBI Taxonomy" id="6282"/>
    <lineage>
        <taxon>Eukaryota</taxon>
        <taxon>Metazoa</taxon>
        <taxon>Ecdysozoa</taxon>
        <taxon>Nematoda</taxon>
        <taxon>Chromadorea</taxon>
        <taxon>Rhabditida</taxon>
        <taxon>Spirurina</taxon>
        <taxon>Spiruromorpha</taxon>
        <taxon>Filarioidea</taxon>
        <taxon>Onchocercidae</taxon>
        <taxon>Onchocerca</taxon>
    </lineage>
</organism>
<reference evidence="3" key="1">
    <citation type="submission" date="2013-10" db="EMBL/GenBank/DDBJ databases">
        <title>Genome sequencing of Onchocerca volvulus.</title>
        <authorList>
            <person name="Cotton J."/>
            <person name="Tsai J."/>
            <person name="Stanley E."/>
            <person name="Tracey A."/>
            <person name="Holroyd N."/>
            <person name="Lustigman S."/>
            <person name="Berriman M."/>
        </authorList>
    </citation>
    <scope>NUCLEOTIDE SEQUENCE</scope>
</reference>
<dbReference type="AlphaFoldDB" id="A0A8R1TNS6"/>
<protein>
    <submittedName>
        <fullName evidence="2">Uncharacterized protein</fullName>
    </submittedName>
</protein>
<dbReference type="Proteomes" id="UP000024404">
    <property type="component" value="Unassembled WGS sequence"/>
</dbReference>
<feature type="compositionally biased region" description="Pro residues" evidence="1">
    <location>
        <begin position="41"/>
        <end position="52"/>
    </location>
</feature>
<evidence type="ECO:0000256" key="1">
    <source>
        <dbReference type="SAM" id="MobiDB-lite"/>
    </source>
</evidence>
<name>A0A8R1TNS6_ONCVO</name>
<keyword evidence="3" id="KW-1185">Reference proteome</keyword>
<feature type="region of interest" description="Disordered" evidence="1">
    <location>
        <begin position="33"/>
        <end position="58"/>
    </location>
</feature>
<sequence>MTLTSALAITLSENKLTCNHQFLNISFCPAPPLQQTATTTVPPPPPPPPPPQGSNETQELLSKLSSIYLPTK</sequence>
<proteinExistence type="predicted"/>
<accession>A0A8R1TNS6</accession>
<evidence type="ECO:0000313" key="3">
    <source>
        <dbReference type="Proteomes" id="UP000024404"/>
    </source>
</evidence>
<dbReference type="EMBL" id="CMVM020000057">
    <property type="status" value="NOT_ANNOTATED_CDS"/>
    <property type="molecule type" value="Genomic_DNA"/>
</dbReference>
<reference evidence="2" key="2">
    <citation type="submission" date="2022-06" db="UniProtKB">
        <authorList>
            <consortium name="EnsemblMetazoa"/>
        </authorList>
    </citation>
    <scope>IDENTIFICATION</scope>
</reference>
<evidence type="ECO:0000313" key="2">
    <source>
        <dbReference type="EnsemblMetazoa" id="OVOC1807.1"/>
    </source>
</evidence>
<dbReference type="EnsemblMetazoa" id="OVOC1807.1">
    <property type="protein sequence ID" value="OVOC1807.1"/>
    <property type="gene ID" value="WBGene00238616"/>
</dbReference>